<keyword evidence="1" id="KW-0472">Membrane</keyword>
<evidence type="ECO:0000256" key="1">
    <source>
        <dbReference type="SAM" id="Phobius"/>
    </source>
</evidence>
<keyword evidence="1" id="KW-0812">Transmembrane</keyword>
<comment type="caution">
    <text evidence="2">The sequence shown here is derived from an EMBL/GenBank/DDBJ whole genome shotgun (WGS) entry which is preliminary data.</text>
</comment>
<evidence type="ECO:0000313" key="2">
    <source>
        <dbReference type="EMBL" id="MBI1757310.1"/>
    </source>
</evidence>
<keyword evidence="1" id="KW-1133">Transmembrane helix</keyword>
<dbReference type="SUPFAM" id="SSF63829">
    <property type="entry name" value="Calcium-dependent phosphotriesterase"/>
    <property type="match status" value="1"/>
</dbReference>
<dbReference type="EMBL" id="JACOSL010000059">
    <property type="protein sequence ID" value="MBI1757310.1"/>
    <property type="molecule type" value="Genomic_DNA"/>
</dbReference>
<organism evidence="2 3">
    <name type="scientific">Fimbriimonas ginsengisoli</name>
    <dbReference type="NCBI Taxonomy" id="1005039"/>
    <lineage>
        <taxon>Bacteria</taxon>
        <taxon>Bacillati</taxon>
        <taxon>Armatimonadota</taxon>
        <taxon>Fimbriimonadia</taxon>
        <taxon>Fimbriimonadales</taxon>
        <taxon>Fimbriimonadaceae</taxon>
        <taxon>Fimbriimonas</taxon>
    </lineage>
</organism>
<accession>A0A931LTQ9</accession>
<dbReference type="AlphaFoldDB" id="A0A931LTQ9"/>
<name>A0A931LTQ9_FIMGI</name>
<evidence type="ECO:0000313" key="3">
    <source>
        <dbReference type="Proteomes" id="UP000727962"/>
    </source>
</evidence>
<reference evidence="2" key="1">
    <citation type="submission" date="2020-07" db="EMBL/GenBank/DDBJ databases">
        <title>Huge and variable diversity of episymbiotic CPR bacteria and DPANN archaea in groundwater ecosystems.</title>
        <authorList>
            <person name="He C.Y."/>
            <person name="Keren R."/>
            <person name="Whittaker M."/>
            <person name="Farag I.F."/>
            <person name="Doudna J."/>
            <person name="Cate J.H.D."/>
            <person name="Banfield J.F."/>
        </authorList>
    </citation>
    <scope>NUCLEOTIDE SEQUENCE</scope>
    <source>
        <strain evidence="2">NC_groundwater_17_Pr7_B-0.1um_64_12</strain>
    </source>
</reference>
<gene>
    <name evidence="2" type="ORF">HYR64_09420</name>
</gene>
<sequence length="542" mass="57868">MRSPLVRIGLASTPWLRPLATALAIGLVGALVAIPLFPRQVFMGPPWGTYGMNSQHQGISRFAAAPLQVIKWSTPVDLAPPYDSGGDLLIHYAPPLITRKNTVVITLKLPPLSAGLPDRFQAEGHSGVDGSLLWTMSTNYVVPPHTWFPACAGSIVLRSSYVMPDTGGNVLFRGSADASSAPVQQLCFYGLGNYTANQAWCDANVFVSSPIVADGNGNMWFSYWVTSTSPPAGFPAIGEGGIARLNTAGVGQFVTATAAAGGDSLITQPQLNCAPAISPDGKSVYAGVRANTSYYGYLCKMSAATLAPQTWVFLKDPWTGNAARVLNESTASPTIGMDGDVYYGIFNNPYLDSHGWLSHWDKNLTSKGAVGAFGWDDTPTIVPASVIHAYSGDSRYLILSKYNQYAGFYYSNINQYSTGENKLAVLDPNTAGTVDFRTSLSVMTEVLTVLGITADDYFRSIGYPNAVREWCISTAAIDPFTRCAIVNSEDGTIYRWDFDTNTLSEKVTLAPPTGEAYTATAIGPDGTVYAINNAVLFAVGPS</sequence>
<feature type="transmembrane region" description="Helical" evidence="1">
    <location>
        <begin position="15"/>
        <end position="37"/>
    </location>
</feature>
<proteinExistence type="predicted"/>
<dbReference type="Proteomes" id="UP000727962">
    <property type="component" value="Unassembled WGS sequence"/>
</dbReference>
<protein>
    <submittedName>
        <fullName evidence="2">Uncharacterized protein</fullName>
    </submittedName>
</protein>